<proteinExistence type="predicted"/>
<reference evidence="4 5" key="1">
    <citation type="submission" date="2019-07" db="EMBL/GenBank/DDBJ databases">
        <title>Complete genome of Crassaminicella thermophila SY095.</title>
        <authorList>
            <person name="Li X."/>
        </authorList>
    </citation>
    <scope>NUCLEOTIDE SEQUENCE [LARGE SCALE GENOMIC DNA]</scope>
    <source>
        <strain evidence="4 5">SY095</strain>
    </source>
</reference>
<evidence type="ECO:0000256" key="1">
    <source>
        <dbReference type="ARBA" id="ARBA00024322"/>
    </source>
</evidence>
<keyword evidence="5" id="KW-1185">Reference proteome</keyword>
<dbReference type="Pfam" id="PF00936">
    <property type="entry name" value="BMC"/>
    <property type="match status" value="1"/>
</dbReference>
<dbReference type="GO" id="GO:0031469">
    <property type="term" value="C:bacterial microcompartment"/>
    <property type="evidence" value="ECO:0007669"/>
    <property type="project" value="UniProtKB-SubCell"/>
</dbReference>
<dbReference type="InterPro" id="IPR000249">
    <property type="entry name" value="BMC_dom"/>
</dbReference>
<dbReference type="KEGG" id="crs:FQB35_03255"/>
<dbReference type="Gene3D" id="3.30.70.1710">
    <property type="match status" value="1"/>
</dbReference>
<dbReference type="SMART" id="SM00877">
    <property type="entry name" value="BMC"/>
    <property type="match status" value="1"/>
</dbReference>
<dbReference type="SUPFAM" id="SSF143414">
    <property type="entry name" value="CcmK-like"/>
    <property type="match status" value="1"/>
</dbReference>
<evidence type="ECO:0000313" key="4">
    <source>
        <dbReference type="EMBL" id="QEK11469.1"/>
    </source>
</evidence>
<keyword evidence="2" id="KW-1283">Bacterial microcompartment</keyword>
<sequence>MEFRIIKSPSKGTIDILMKRLGINVSNDLSCVGAIGLVQGRMIDMICAVDIAEKAVDVTVSDIKGSCPQNMIMIAIFGDTASVESAILEIKCNLKKEKAIC</sequence>
<organism evidence="4 5">
    <name type="scientific">Crassaminicella thermophila</name>
    <dbReference type="NCBI Taxonomy" id="2599308"/>
    <lineage>
        <taxon>Bacteria</taxon>
        <taxon>Bacillati</taxon>
        <taxon>Bacillota</taxon>
        <taxon>Clostridia</taxon>
        <taxon>Eubacteriales</taxon>
        <taxon>Clostridiaceae</taxon>
        <taxon>Crassaminicella</taxon>
    </lineage>
</organism>
<dbReference type="EMBL" id="CP042243">
    <property type="protein sequence ID" value="QEK11469.1"/>
    <property type="molecule type" value="Genomic_DNA"/>
</dbReference>
<accession>A0A5C0SER8</accession>
<evidence type="ECO:0000256" key="2">
    <source>
        <dbReference type="ARBA" id="ARBA00024446"/>
    </source>
</evidence>
<feature type="domain" description="Bacterial microcompartment" evidence="3">
    <location>
        <begin position="33"/>
        <end position="100"/>
    </location>
</feature>
<gene>
    <name evidence="4" type="ORF">FQB35_03255</name>
</gene>
<protein>
    <submittedName>
        <fullName evidence="4">BMC domain-containing protein</fullName>
    </submittedName>
</protein>
<name>A0A5C0SER8_CRATE</name>
<dbReference type="AlphaFoldDB" id="A0A5C0SER8"/>
<dbReference type="OrthoDB" id="3182611at2"/>
<dbReference type="InterPro" id="IPR037233">
    <property type="entry name" value="CcmK-like_sf"/>
</dbReference>
<evidence type="ECO:0000259" key="3">
    <source>
        <dbReference type="SMART" id="SM00877"/>
    </source>
</evidence>
<evidence type="ECO:0000313" key="5">
    <source>
        <dbReference type="Proteomes" id="UP000324646"/>
    </source>
</evidence>
<comment type="subcellular location">
    <subcellularLocation>
        <location evidence="1">Bacterial microcompartment</location>
    </subcellularLocation>
</comment>
<dbReference type="RefSeq" id="WP_148808624.1">
    <property type="nucleotide sequence ID" value="NZ_CP042243.1"/>
</dbReference>
<dbReference type="Proteomes" id="UP000324646">
    <property type="component" value="Chromosome"/>
</dbReference>